<dbReference type="PROSITE" id="PS51257">
    <property type="entry name" value="PROKAR_LIPOPROTEIN"/>
    <property type="match status" value="1"/>
</dbReference>
<dbReference type="GO" id="GO:0034220">
    <property type="term" value="P:monoatomic ion transmembrane transport"/>
    <property type="evidence" value="ECO:0007669"/>
    <property type="project" value="InterPro"/>
</dbReference>
<dbReference type="GO" id="GO:0015288">
    <property type="term" value="F:porin activity"/>
    <property type="evidence" value="ECO:0007669"/>
    <property type="project" value="UniProtKB-KW"/>
</dbReference>
<feature type="chain" id="PRO_5036976883" evidence="11">
    <location>
        <begin position="26"/>
        <end position="324"/>
    </location>
</feature>
<evidence type="ECO:0000256" key="3">
    <source>
        <dbReference type="ARBA" id="ARBA00022448"/>
    </source>
</evidence>
<dbReference type="InterPro" id="IPR033900">
    <property type="entry name" value="Gram_neg_porin_domain"/>
</dbReference>
<gene>
    <name evidence="13" type="ORF">KAK06_12985</name>
</gene>
<evidence type="ECO:0000256" key="11">
    <source>
        <dbReference type="SAM" id="SignalP"/>
    </source>
</evidence>
<keyword evidence="14" id="KW-1185">Reference proteome</keyword>
<dbReference type="SUPFAM" id="SSF56935">
    <property type="entry name" value="Porins"/>
    <property type="match status" value="1"/>
</dbReference>
<dbReference type="InterPro" id="IPR023614">
    <property type="entry name" value="Porin_dom_sf"/>
</dbReference>
<sequence>MTIRFHRAPALLATAALLACAGAHAQSSVQAYGLIDVSAGQFQDAGAIKDKTVASGKMSTSYFGFKGSEDLGGGLKANFAIESFLRADSGSAGRFNGDTFWARNAYAGLSGSLGSVTAGRNTTSLFVSTLLFNAFGDSFGFSPSIRHYFTSGTVTGDTGWNNSISYSSPKLGGLSAQLQVAGNDGKTLGRRYGGNVLYFGGAFAGSFAFQKVKEGTTAGTTTWQLGGSYDAGFAKFFGQYGKVANDTTNVDYKLGEVGASVPVGASGKLLAEYGKLSVKGRKTVSLGYDYAFSKRTDGYVVYMNDKLPVVDAGNSFALGIRHKF</sequence>
<reference evidence="13" key="1">
    <citation type="submission" date="2021-04" db="EMBL/GenBank/DDBJ databases">
        <title>The genome sequence of Ideonella sp. 4Y11.</title>
        <authorList>
            <person name="Liu Y."/>
        </authorList>
    </citation>
    <scope>NUCLEOTIDE SEQUENCE</scope>
    <source>
        <strain evidence="13">4Y11</strain>
    </source>
</reference>
<dbReference type="Proteomes" id="UP000678374">
    <property type="component" value="Unassembled WGS sequence"/>
</dbReference>
<name>A0A940YV73_9BURK</name>
<evidence type="ECO:0000256" key="5">
    <source>
        <dbReference type="ARBA" id="ARBA00022692"/>
    </source>
</evidence>
<evidence type="ECO:0000256" key="4">
    <source>
        <dbReference type="ARBA" id="ARBA00022452"/>
    </source>
</evidence>
<keyword evidence="10" id="KW-0998">Cell outer membrane</keyword>
<dbReference type="PANTHER" id="PTHR34501">
    <property type="entry name" value="PROTEIN YDDL-RELATED"/>
    <property type="match status" value="1"/>
</dbReference>
<dbReference type="AlphaFoldDB" id="A0A940YV73"/>
<keyword evidence="7" id="KW-0406">Ion transport</keyword>
<dbReference type="Gene3D" id="2.40.160.10">
    <property type="entry name" value="Porin"/>
    <property type="match status" value="1"/>
</dbReference>
<dbReference type="RefSeq" id="WP_210802535.1">
    <property type="nucleotide sequence ID" value="NZ_JAGQDE010000010.1"/>
</dbReference>
<feature type="signal peptide" evidence="11">
    <location>
        <begin position="1"/>
        <end position="25"/>
    </location>
</feature>
<evidence type="ECO:0000256" key="2">
    <source>
        <dbReference type="ARBA" id="ARBA00011233"/>
    </source>
</evidence>
<accession>A0A940YV73</accession>
<keyword evidence="9" id="KW-0472">Membrane</keyword>
<evidence type="ECO:0000256" key="9">
    <source>
        <dbReference type="ARBA" id="ARBA00023136"/>
    </source>
</evidence>
<keyword evidence="3" id="KW-0813">Transport</keyword>
<dbReference type="GO" id="GO:0009279">
    <property type="term" value="C:cell outer membrane"/>
    <property type="evidence" value="ECO:0007669"/>
    <property type="project" value="UniProtKB-SubCell"/>
</dbReference>
<dbReference type="CDD" id="cd00342">
    <property type="entry name" value="gram_neg_porins"/>
    <property type="match status" value="1"/>
</dbReference>
<comment type="subcellular location">
    <subcellularLocation>
        <location evidence="1">Cell outer membrane</location>
        <topology evidence="1">Multi-pass membrane protein</topology>
    </subcellularLocation>
</comment>
<evidence type="ECO:0000256" key="1">
    <source>
        <dbReference type="ARBA" id="ARBA00004571"/>
    </source>
</evidence>
<dbReference type="EMBL" id="JAGQDE010000010">
    <property type="protein sequence ID" value="MBQ0959860.1"/>
    <property type="molecule type" value="Genomic_DNA"/>
</dbReference>
<dbReference type="PRINTS" id="PR00182">
    <property type="entry name" value="ECOLNEIPORIN"/>
</dbReference>
<keyword evidence="5" id="KW-0812">Transmembrane</keyword>
<dbReference type="GO" id="GO:0046930">
    <property type="term" value="C:pore complex"/>
    <property type="evidence" value="ECO:0007669"/>
    <property type="project" value="UniProtKB-KW"/>
</dbReference>
<keyword evidence="4" id="KW-1134">Transmembrane beta strand</keyword>
<evidence type="ECO:0000256" key="8">
    <source>
        <dbReference type="ARBA" id="ARBA00023114"/>
    </source>
</evidence>
<organism evidence="13 14">
    <name type="scientific">Ideonella aquatica</name>
    <dbReference type="NCBI Taxonomy" id="2824119"/>
    <lineage>
        <taxon>Bacteria</taxon>
        <taxon>Pseudomonadati</taxon>
        <taxon>Pseudomonadota</taxon>
        <taxon>Betaproteobacteria</taxon>
        <taxon>Burkholderiales</taxon>
        <taxon>Sphaerotilaceae</taxon>
        <taxon>Ideonella</taxon>
    </lineage>
</organism>
<evidence type="ECO:0000313" key="13">
    <source>
        <dbReference type="EMBL" id="MBQ0959860.1"/>
    </source>
</evidence>
<evidence type="ECO:0000256" key="6">
    <source>
        <dbReference type="ARBA" id="ARBA00022729"/>
    </source>
</evidence>
<keyword evidence="8" id="KW-0626">Porin</keyword>
<dbReference type="PANTHER" id="PTHR34501:SF9">
    <property type="entry name" value="MAJOR OUTER MEMBRANE PROTEIN P.IA"/>
    <property type="match status" value="1"/>
</dbReference>
<dbReference type="Pfam" id="PF13609">
    <property type="entry name" value="Porin_4"/>
    <property type="match status" value="1"/>
</dbReference>
<keyword evidence="6 11" id="KW-0732">Signal</keyword>
<evidence type="ECO:0000313" key="14">
    <source>
        <dbReference type="Proteomes" id="UP000678374"/>
    </source>
</evidence>
<dbReference type="InterPro" id="IPR001702">
    <property type="entry name" value="Porin_Gram-ve"/>
</dbReference>
<protein>
    <submittedName>
        <fullName evidence="13">Porin</fullName>
    </submittedName>
</protein>
<proteinExistence type="predicted"/>
<feature type="domain" description="Porin" evidence="12">
    <location>
        <begin position="13"/>
        <end position="305"/>
    </location>
</feature>
<evidence type="ECO:0000259" key="12">
    <source>
        <dbReference type="Pfam" id="PF13609"/>
    </source>
</evidence>
<evidence type="ECO:0000256" key="10">
    <source>
        <dbReference type="ARBA" id="ARBA00023237"/>
    </source>
</evidence>
<comment type="subunit">
    <text evidence="2">Homotrimer.</text>
</comment>
<evidence type="ECO:0000256" key="7">
    <source>
        <dbReference type="ARBA" id="ARBA00023065"/>
    </source>
</evidence>
<comment type="caution">
    <text evidence="13">The sequence shown here is derived from an EMBL/GenBank/DDBJ whole genome shotgun (WGS) entry which is preliminary data.</text>
</comment>
<dbReference type="InterPro" id="IPR050298">
    <property type="entry name" value="Gram-neg_bact_OMP"/>
</dbReference>